<comment type="caution">
    <text evidence="18">The sequence shown here is derived from an EMBL/GenBank/DDBJ whole genome shotgun (WGS) entry which is preliminary data.</text>
</comment>
<evidence type="ECO:0000313" key="18">
    <source>
        <dbReference type="EMBL" id="KKQ69590.1"/>
    </source>
</evidence>
<comment type="similarity">
    <text evidence="3 17">Belongs to the QueH family.</text>
</comment>
<dbReference type="PANTHER" id="PTHR36701">
    <property type="entry name" value="EPOXYQUEUOSINE REDUCTASE QUEH"/>
    <property type="match status" value="1"/>
</dbReference>
<evidence type="ECO:0000256" key="8">
    <source>
        <dbReference type="ARBA" id="ARBA00022723"/>
    </source>
</evidence>
<comment type="pathway">
    <text evidence="2 17">tRNA modification; tRNA-queuosine biosynthesis.</text>
</comment>
<dbReference type="EC" id="1.17.99.6" evidence="4 17"/>
<keyword evidence="9 17" id="KW-0671">Queuosine biosynthesis</keyword>
<keyword evidence="7 17" id="KW-0819">tRNA processing</keyword>
<evidence type="ECO:0000256" key="1">
    <source>
        <dbReference type="ARBA" id="ARBA00002268"/>
    </source>
</evidence>
<evidence type="ECO:0000256" key="7">
    <source>
        <dbReference type="ARBA" id="ARBA00022694"/>
    </source>
</evidence>
<proteinExistence type="inferred from homology"/>
<evidence type="ECO:0000256" key="4">
    <source>
        <dbReference type="ARBA" id="ARBA00012622"/>
    </source>
</evidence>
<evidence type="ECO:0000256" key="16">
    <source>
        <dbReference type="ARBA" id="ARBA00047415"/>
    </source>
</evidence>
<gene>
    <name evidence="17" type="primary">queH</name>
    <name evidence="18" type="ORF">US91_C0012G0004</name>
</gene>
<evidence type="ECO:0000256" key="12">
    <source>
        <dbReference type="ARBA" id="ARBA00023014"/>
    </source>
</evidence>
<evidence type="ECO:0000256" key="5">
    <source>
        <dbReference type="ARBA" id="ARBA00016895"/>
    </source>
</evidence>
<reference evidence="18 19" key="1">
    <citation type="journal article" date="2015" name="Nature">
        <title>rRNA introns, odd ribosomes, and small enigmatic genomes across a large radiation of phyla.</title>
        <authorList>
            <person name="Brown C.T."/>
            <person name="Hug L.A."/>
            <person name="Thomas B.C."/>
            <person name="Sharon I."/>
            <person name="Castelle C.J."/>
            <person name="Singh A."/>
            <person name="Wilkins M.J."/>
            <person name="Williams K.H."/>
            <person name="Banfield J.F."/>
        </authorList>
    </citation>
    <scope>NUCLEOTIDE SEQUENCE [LARGE SCALE GENOMIC DNA]</scope>
</reference>
<keyword evidence="12 17" id="KW-0411">Iron-sulfur</keyword>
<evidence type="ECO:0000256" key="6">
    <source>
        <dbReference type="ARBA" id="ARBA00022485"/>
    </source>
</evidence>
<keyword evidence="14 17" id="KW-0676">Redox-active center</keyword>
<accession>A0A0G0K2C5</accession>
<comment type="function">
    <text evidence="1 17">Catalyzes the conversion of epoxyqueuosine (oQ) to queuosine (Q), which is a hypermodified base found in the wobble positions of tRNA(Asp), tRNA(Asn), tRNA(His) and tRNA(Tyr).</text>
</comment>
<feature type="binding site" evidence="17">
    <location>
        <position position="94"/>
    </location>
    <ligand>
        <name>[4Fe-4S] cluster</name>
        <dbReference type="ChEBI" id="CHEBI:49883"/>
    </ligand>
</feature>
<dbReference type="InterPro" id="IPR003828">
    <property type="entry name" value="QueH"/>
</dbReference>
<dbReference type="UniPathway" id="UPA00392"/>
<feature type="binding site" evidence="17">
    <location>
        <position position="97"/>
    </location>
    <ligand>
        <name>[4Fe-4S] cluster</name>
        <dbReference type="ChEBI" id="CHEBI:49883"/>
    </ligand>
</feature>
<dbReference type="GO" id="GO:0052693">
    <property type="term" value="F:epoxyqueuosine reductase activity"/>
    <property type="evidence" value="ECO:0007669"/>
    <property type="project" value="UniProtKB-UniRule"/>
</dbReference>
<evidence type="ECO:0000256" key="9">
    <source>
        <dbReference type="ARBA" id="ARBA00022785"/>
    </source>
</evidence>
<keyword evidence="10 17" id="KW-0560">Oxidoreductase</keyword>
<organism evidence="18 19">
    <name type="scientific">Candidatus Falkowbacteria bacterium GW2011_GWE1_38_31</name>
    <dbReference type="NCBI Taxonomy" id="1618638"/>
    <lineage>
        <taxon>Bacteria</taxon>
        <taxon>Candidatus Falkowiibacteriota</taxon>
    </lineage>
</organism>
<name>A0A0G0K2C5_9BACT</name>
<evidence type="ECO:0000256" key="14">
    <source>
        <dbReference type="ARBA" id="ARBA00023284"/>
    </source>
</evidence>
<dbReference type="HAMAP" id="MF_02089">
    <property type="entry name" value="QueH"/>
    <property type="match status" value="1"/>
</dbReference>
<keyword evidence="13 17" id="KW-1015">Disulfide bond</keyword>
<protein>
    <recommendedName>
        <fullName evidence="5 17">Epoxyqueuosine reductase QueH</fullName>
        <ecNumber evidence="4 17">1.17.99.6</ecNumber>
    </recommendedName>
    <alternativeName>
        <fullName evidence="15 17">Queuosine biosynthesis protein QueH</fullName>
    </alternativeName>
</protein>
<dbReference type="Proteomes" id="UP000034022">
    <property type="component" value="Unassembled WGS sequence"/>
</dbReference>
<evidence type="ECO:0000256" key="10">
    <source>
        <dbReference type="ARBA" id="ARBA00023002"/>
    </source>
</evidence>
<dbReference type="Pfam" id="PF02677">
    <property type="entry name" value="QueH"/>
    <property type="match status" value="1"/>
</dbReference>
<dbReference type="EMBL" id="LBUU01000012">
    <property type="protein sequence ID" value="KKQ69590.1"/>
    <property type="molecule type" value="Genomic_DNA"/>
</dbReference>
<evidence type="ECO:0000256" key="3">
    <source>
        <dbReference type="ARBA" id="ARBA00008207"/>
    </source>
</evidence>
<comment type="catalytic activity">
    <reaction evidence="16 17">
        <text>epoxyqueuosine(34) in tRNA + AH2 = queuosine(34) in tRNA + A + H2O</text>
        <dbReference type="Rhea" id="RHEA:32159"/>
        <dbReference type="Rhea" id="RHEA-COMP:18571"/>
        <dbReference type="Rhea" id="RHEA-COMP:18582"/>
        <dbReference type="ChEBI" id="CHEBI:13193"/>
        <dbReference type="ChEBI" id="CHEBI:15377"/>
        <dbReference type="ChEBI" id="CHEBI:17499"/>
        <dbReference type="ChEBI" id="CHEBI:194431"/>
        <dbReference type="ChEBI" id="CHEBI:194443"/>
        <dbReference type="EC" id="1.17.99.6"/>
    </reaction>
</comment>
<evidence type="ECO:0000313" key="19">
    <source>
        <dbReference type="Proteomes" id="UP000034022"/>
    </source>
</evidence>
<dbReference type="GO" id="GO:0051539">
    <property type="term" value="F:4 iron, 4 sulfur cluster binding"/>
    <property type="evidence" value="ECO:0007669"/>
    <property type="project" value="UniProtKB-UniRule"/>
</dbReference>
<evidence type="ECO:0000256" key="15">
    <source>
        <dbReference type="ARBA" id="ARBA00031446"/>
    </source>
</evidence>
<feature type="binding site" evidence="17">
    <location>
        <position position="16"/>
    </location>
    <ligand>
        <name>[4Fe-4S] cluster</name>
        <dbReference type="ChEBI" id="CHEBI:49883"/>
    </ligand>
</feature>
<keyword evidence="11 17" id="KW-0408">Iron</keyword>
<evidence type="ECO:0000256" key="17">
    <source>
        <dbReference type="HAMAP-Rule" id="MF_02089"/>
    </source>
</evidence>
<feature type="binding site" evidence="17">
    <location>
        <position position="17"/>
    </location>
    <ligand>
        <name>[4Fe-4S] cluster</name>
        <dbReference type="ChEBI" id="CHEBI:49883"/>
    </ligand>
</feature>
<dbReference type="GO" id="GO:0046872">
    <property type="term" value="F:metal ion binding"/>
    <property type="evidence" value="ECO:0007669"/>
    <property type="project" value="UniProtKB-KW"/>
</dbReference>
<dbReference type="AlphaFoldDB" id="A0A0G0K2C5"/>
<sequence>MKILKIKKPKLLLHICCAPCGAYVTNLLNLDYEVVLYFFNSNIFPENEHDTRLIEVKRIAKEFGLKLIIGDYNHSSWLEKITGKENEPEKGSRCRICYWERLENTALTAQKQKIDIFASTLSVSPHKDAVAINIIGKDLEEKYGVQFLDKDFKKQDGYKKSLELSKKYNFYRQNYCGCEFSRR</sequence>
<evidence type="ECO:0000256" key="11">
    <source>
        <dbReference type="ARBA" id="ARBA00023004"/>
    </source>
</evidence>
<dbReference type="PANTHER" id="PTHR36701:SF1">
    <property type="entry name" value="EPOXYQUEUOSINE REDUCTASE QUEH"/>
    <property type="match status" value="1"/>
</dbReference>
<dbReference type="GO" id="GO:0008616">
    <property type="term" value="P:tRNA queuosine(34) biosynthetic process"/>
    <property type="evidence" value="ECO:0007669"/>
    <property type="project" value="UniProtKB-UniRule"/>
</dbReference>
<keyword evidence="6 17" id="KW-0004">4Fe-4S</keyword>
<evidence type="ECO:0000256" key="13">
    <source>
        <dbReference type="ARBA" id="ARBA00023157"/>
    </source>
</evidence>
<keyword evidence="8 17" id="KW-0479">Metal-binding</keyword>
<evidence type="ECO:0000256" key="2">
    <source>
        <dbReference type="ARBA" id="ARBA00004691"/>
    </source>
</evidence>
<feature type="disulfide bond" description="Redox-active" evidence="17">
    <location>
        <begin position="176"/>
        <end position="178"/>
    </location>
</feature>